<keyword evidence="5 8" id="KW-0547">Nucleotide-binding</keyword>
<dbReference type="SUPFAM" id="SSF56672">
    <property type="entry name" value="DNA/RNA polymerases"/>
    <property type="match status" value="1"/>
</dbReference>
<proteinExistence type="inferred from homology"/>
<dbReference type="InterPro" id="IPR043502">
    <property type="entry name" value="DNA/RNA_pol_sf"/>
</dbReference>
<dbReference type="Gene3D" id="3.30.70.270">
    <property type="match status" value="1"/>
</dbReference>
<evidence type="ECO:0000256" key="3">
    <source>
        <dbReference type="ARBA" id="ARBA00022679"/>
    </source>
</evidence>
<evidence type="ECO:0000256" key="2">
    <source>
        <dbReference type="ARBA" id="ARBA00022484"/>
    </source>
</evidence>
<sequence length="830" mass="90643">MSGLRQRAEGYGVVGVKLLSLEPLFPDAFKGYGTGSFVQDLVKLQSSVSELRRHHPLLPMAISLLALPFPLQIPVSLSDMLTLVREGGGLPFNYVDSAARAPPPPHLEPPLTPRSMYRPKALSSWFPVKKHAAAPEKVNVKLPELLLSMKRMGRGHIVRGILALCAHRLSEDQVLNAVIYGSGLSDVFGPIGWDIAVHFLLAPATAKNVSVALKALGAQTTREGALLVEADTLQGRLAGPVDLDAESRYRCDPQGVASKVIDQPDVLRPHIRAIVDAELRDRQLDLPDLHSWWSSRWLWCVNGSQTTASSLALGIDPKRNRATHTRDYRRMASEAVEFEPITAWDGRTSVSASIKLENGKQRAIFACDTTSYFAFSYILGETEKQWRNERVILNPGAGGHIGISRRVRNCQKGGGVNLMLDYDDFNSHHATSTMKIVFEVLCEKFRAPAWLTRTLTDSFDSMYLKYDGAAHRILGTLMSGHRGTTFINSVCNAAYVRCAVGGSTFDRMLSLHAGDDVYIRCNTLSDCERILYSCKSFGCRMNPTKQSIGFVGAEFLRVAISKTASYGYYARGVAGFVSGNWTTFDPLLPAEGLSNAVAGARTLINRSGSPSLPRLLAPALRWTRGIGTRNLIGLLSGELALTGAPVFNSDGWIRNLEMKVPQITTPPPAPSWSRYATRDYLTDHVSPLEVTAINMAGVDAASLLVASSYSKGLNESAGMPTPRPVFIKVKPRFAYGFVSAIDLLDTKTERGVLSSFPILRLFESRLSEANLRELVLLAGGDHTAHNIREVAFGKTAESKNIIGALSYGDAASLSQRTSSDNIFSLHPVYV</sequence>
<evidence type="ECO:0000256" key="1">
    <source>
        <dbReference type="ARBA" id="ARBA00010455"/>
    </source>
</evidence>
<dbReference type="EC" id="2.7.7.48" evidence="8"/>
<accession>A0AA51YIA2</accession>
<keyword evidence="6 8" id="KW-0693">Viral RNA replication</keyword>
<dbReference type="GO" id="GO:0006351">
    <property type="term" value="P:DNA-templated transcription"/>
    <property type="evidence" value="ECO:0007669"/>
    <property type="project" value="InterPro"/>
</dbReference>
<comment type="catalytic activity">
    <reaction evidence="7 8">
        <text>RNA(n) + a ribonucleoside 5'-triphosphate = RNA(n+1) + diphosphate</text>
        <dbReference type="Rhea" id="RHEA:21248"/>
        <dbReference type="Rhea" id="RHEA-COMP:14527"/>
        <dbReference type="Rhea" id="RHEA-COMP:17342"/>
        <dbReference type="ChEBI" id="CHEBI:33019"/>
        <dbReference type="ChEBI" id="CHEBI:61557"/>
        <dbReference type="ChEBI" id="CHEBI:140395"/>
        <dbReference type="EC" id="2.7.7.48"/>
    </reaction>
</comment>
<evidence type="ECO:0000256" key="7">
    <source>
        <dbReference type="ARBA" id="ARBA00048744"/>
    </source>
</evidence>
<organism evidence="9">
    <name type="scientific">Hymenoscyphus albidus victorivirus 1</name>
    <dbReference type="NCBI Taxonomy" id="3074143"/>
    <lineage>
        <taxon>Viruses</taxon>
        <taxon>Riboviria</taxon>
        <taxon>Orthornavirae</taxon>
        <taxon>Duplornaviricota</taxon>
        <taxon>Chrymotiviricetes</taxon>
        <taxon>Ghabrivirales</taxon>
        <taxon>Alphatotivirineae</taxon>
        <taxon>Pseudototiviridae</taxon>
        <taxon>Victorivirus</taxon>
    </lineage>
</organism>
<reference evidence="9" key="1">
    <citation type="submission" date="2023-06" db="EMBL/GenBank/DDBJ databases">
        <authorList>
            <person name="Lutz T."/>
            <person name="Schulz B."/>
            <person name="Steinert M."/>
            <person name="Heinze C."/>
        </authorList>
    </citation>
    <scope>NUCLEOTIDE SEQUENCE</scope>
    <source>
        <strain evidence="9">090812.3c</strain>
    </source>
</reference>
<evidence type="ECO:0000256" key="8">
    <source>
        <dbReference type="RuleBase" id="RU364050"/>
    </source>
</evidence>
<dbReference type="InterPro" id="IPR001795">
    <property type="entry name" value="RNA-dir_pol_luteovirus"/>
</dbReference>
<comment type="similarity">
    <text evidence="1">Belongs to the totiviridae RNA-directed RNA polymerase family.</text>
</comment>
<protein>
    <recommendedName>
        <fullName evidence="8">RNA-directed RNA polymerase</fullName>
        <ecNumber evidence="8">2.7.7.48</ecNumber>
    </recommendedName>
</protein>
<keyword evidence="2 8" id="KW-0696">RNA-directed RNA polymerase</keyword>
<dbReference type="GO" id="GO:0003968">
    <property type="term" value="F:RNA-directed RNA polymerase activity"/>
    <property type="evidence" value="ECO:0007669"/>
    <property type="project" value="UniProtKB-KW"/>
</dbReference>
<evidence type="ECO:0000256" key="5">
    <source>
        <dbReference type="ARBA" id="ARBA00022741"/>
    </source>
</evidence>
<dbReference type="EMBL" id="OR209821">
    <property type="protein sequence ID" value="WMV94329.1"/>
    <property type="molecule type" value="Genomic_RNA"/>
</dbReference>
<evidence type="ECO:0000256" key="6">
    <source>
        <dbReference type="ARBA" id="ARBA00022953"/>
    </source>
</evidence>
<keyword evidence="4 8" id="KW-0548">Nucleotidyltransferase</keyword>
<name>A0AA51YIA2_9VIRU</name>
<evidence type="ECO:0000313" key="9">
    <source>
        <dbReference type="EMBL" id="WMV94329.1"/>
    </source>
</evidence>
<dbReference type="GO" id="GO:0000166">
    <property type="term" value="F:nucleotide binding"/>
    <property type="evidence" value="ECO:0007669"/>
    <property type="project" value="UniProtKB-KW"/>
</dbReference>
<dbReference type="InterPro" id="IPR043128">
    <property type="entry name" value="Rev_trsase/Diguanyl_cyclase"/>
</dbReference>
<dbReference type="GO" id="GO:0003723">
    <property type="term" value="F:RNA binding"/>
    <property type="evidence" value="ECO:0007669"/>
    <property type="project" value="InterPro"/>
</dbReference>
<evidence type="ECO:0000256" key="4">
    <source>
        <dbReference type="ARBA" id="ARBA00022695"/>
    </source>
</evidence>
<keyword evidence="3 8" id="KW-0808">Transferase</keyword>
<dbReference type="Pfam" id="PF02123">
    <property type="entry name" value="RdRP_4"/>
    <property type="match status" value="1"/>
</dbReference>